<protein>
    <submittedName>
        <fullName evidence="2">Uncharacterized protein</fullName>
    </submittedName>
</protein>
<gene>
    <name evidence="2" type="ORF">EVAR_31792_1</name>
</gene>
<feature type="region of interest" description="Disordered" evidence="1">
    <location>
        <begin position="70"/>
        <end position="90"/>
    </location>
</feature>
<evidence type="ECO:0000313" key="2">
    <source>
        <dbReference type="EMBL" id="GBP45885.1"/>
    </source>
</evidence>
<name>A0A4C1W6X4_EUMVA</name>
<dbReference type="EMBL" id="BGZK01000473">
    <property type="protein sequence ID" value="GBP45885.1"/>
    <property type="molecule type" value="Genomic_DNA"/>
</dbReference>
<proteinExistence type="predicted"/>
<evidence type="ECO:0000256" key="1">
    <source>
        <dbReference type="SAM" id="MobiDB-lite"/>
    </source>
</evidence>
<dbReference type="AlphaFoldDB" id="A0A4C1W6X4"/>
<dbReference type="Proteomes" id="UP000299102">
    <property type="component" value="Unassembled WGS sequence"/>
</dbReference>
<organism evidence="2 3">
    <name type="scientific">Eumeta variegata</name>
    <name type="common">Bagworm moth</name>
    <name type="synonym">Eumeta japonica</name>
    <dbReference type="NCBI Taxonomy" id="151549"/>
    <lineage>
        <taxon>Eukaryota</taxon>
        <taxon>Metazoa</taxon>
        <taxon>Ecdysozoa</taxon>
        <taxon>Arthropoda</taxon>
        <taxon>Hexapoda</taxon>
        <taxon>Insecta</taxon>
        <taxon>Pterygota</taxon>
        <taxon>Neoptera</taxon>
        <taxon>Endopterygota</taxon>
        <taxon>Lepidoptera</taxon>
        <taxon>Glossata</taxon>
        <taxon>Ditrysia</taxon>
        <taxon>Tineoidea</taxon>
        <taxon>Psychidae</taxon>
        <taxon>Oiketicinae</taxon>
        <taxon>Eumeta</taxon>
    </lineage>
</organism>
<reference evidence="2 3" key="1">
    <citation type="journal article" date="2019" name="Commun. Biol.">
        <title>The bagworm genome reveals a unique fibroin gene that provides high tensile strength.</title>
        <authorList>
            <person name="Kono N."/>
            <person name="Nakamura H."/>
            <person name="Ohtoshi R."/>
            <person name="Tomita M."/>
            <person name="Numata K."/>
            <person name="Arakawa K."/>
        </authorList>
    </citation>
    <scope>NUCLEOTIDE SEQUENCE [LARGE SCALE GENOMIC DNA]</scope>
</reference>
<sequence length="90" mass="9755">MPYARLKAILIRNKKQKTRAKSGSKSRTGLGLESNVALRGAGREAKSGSELGAVSRANYRARLRTLSLSPRPRLSSVPLRTPPRAAVAWS</sequence>
<comment type="caution">
    <text evidence="2">The sequence shown here is derived from an EMBL/GenBank/DDBJ whole genome shotgun (WGS) entry which is preliminary data.</text>
</comment>
<keyword evidence="3" id="KW-1185">Reference proteome</keyword>
<feature type="compositionally biased region" description="Low complexity" evidence="1">
    <location>
        <begin position="70"/>
        <end position="84"/>
    </location>
</feature>
<accession>A0A4C1W6X4</accession>
<evidence type="ECO:0000313" key="3">
    <source>
        <dbReference type="Proteomes" id="UP000299102"/>
    </source>
</evidence>